<evidence type="ECO:0000313" key="9">
    <source>
        <dbReference type="EMBL" id="ABW68938.1"/>
    </source>
</evidence>
<feature type="domain" description="PIN" evidence="8">
    <location>
        <begin position="4"/>
        <end position="108"/>
    </location>
</feature>
<dbReference type="InterPro" id="IPR050556">
    <property type="entry name" value="Type_II_TA_system_RNase"/>
</dbReference>
<keyword evidence="10" id="KW-1185">Reference proteome</keyword>
<organism evidence="9 10">
    <name type="scientific">Desulfosudis oleivorans (strain DSM 6200 / JCM 39069 / Hxd3)</name>
    <name type="common">Desulfococcus oleovorans</name>
    <dbReference type="NCBI Taxonomy" id="96561"/>
    <lineage>
        <taxon>Bacteria</taxon>
        <taxon>Pseudomonadati</taxon>
        <taxon>Thermodesulfobacteriota</taxon>
        <taxon>Desulfobacteria</taxon>
        <taxon>Desulfobacterales</taxon>
        <taxon>Desulfosudaceae</taxon>
        <taxon>Desulfosudis</taxon>
    </lineage>
</organism>
<evidence type="ECO:0000256" key="7">
    <source>
        <dbReference type="ARBA" id="ARBA00038093"/>
    </source>
</evidence>
<dbReference type="OrthoDB" id="9813509at2"/>
<dbReference type="eggNOG" id="COG1487">
    <property type="taxonomic scope" value="Bacteria"/>
</dbReference>
<dbReference type="PANTHER" id="PTHR33653:SF1">
    <property type="entry name" value="RIBONUCLEASE VAPC2"/>
    <property type="match status" value="1"/>
</dbReference>
<evidence type="ECO:0000256" key="5">
    <source>
        <dbReference type="ARBA" id="ARBA00022801"/>
    </source>
</evidence>
<dbReference type="GO" id="GO:0046872">
    <property type="term" value="F:metal ion binding"/>
    <property type="evidence" value="ECO:0007669"/>
    <property type="project" value="UniProtKB-KW"/>
</dbReference>
<dbReference type="PANTHER" id="PTHR33653">
    <property type="entry name" value="RIBONUCLEASE VAPC2"/>
    <property type="match status" value="1"/>
</dbReference>
<dbReference type="RefSeq" id="WP_012176548.1">
    <property type="nucleotide sequence ID" value="NC_009943.1"/>
</dbReference>
<evidence type="ECO:0000256" key="6">
    <source>
        <dbReference type="ARBA" id="ARBA00022842"/>
    </source>
</evidence>
<proteinExistence type="inferred from homology"/>
<evidence type="ECO:0000256" key="1">
    <source>
        <dbReference type="ARBA" id="ARBA00001946"/>
    </source>
</evidence>
<dbReference type="STRING" id="96561.Dole_3135"/>
<evidence type="ECO:0000259" key="8">
    <source>
        <dbReference type="Pfam" id="PF01850"/>
    </source>
</evidence>
<dbReference type="AlphaFoldDB" id="A8ZZR6"/>
<gene>
    <name evidence="9" type="ordered locus">Dole_3135</name>
</gene>
<keyword evidence="5" id="KW-0378">Hydrolase</keyword>
<keyword evidence="6" id="KW-0460">Magnesium</keyword>
<name>A8ZZR6_DESOH</name>
<dbReference type="EMBL" id="CP000859">
    <property type="protein sequence ID" value="ABW68938.1"/>
    <property type="molecule type" value="Genomic_DNA"/>
</dbReference>
<dbReference type="GO" id="GO:0004518">
    <property type="term" value="F:nuclease activity"/>
    <property type="evidence" value="ECO:0007669"/>
    <property type="project" value="UniProtKB-KW"/>
</dbReference>
<dbReference type="Pfam" id="PF01850">
    <property type="entry name" value="PIN"/>
    <property type="match status" value="1"/>
</dbReference>
<dbReference type="SUPFAM" id="SSF88723">
    <property type="entry name" value="PIN domain-like"/>
    <property type="match status" value="1"/>
</dbReference>
<keyword evidence="4" id="KW-0479">Metal-binding</keyword>
<reference evidence="9 10" key="1">
    <citation type="submission" date="2007-10" db="EMBL/GenBank/DDBJ databases">
        <title>Complete sequence of Desulfococcus oleovorans Hxd3.</title>
        <authorList>
            <consortium name="US DOE Joint Genome Institute"/>
            <person name="Copeland A."/>
            <person name="Lucas S."/>
            <person name="Lapidus A."/>
            <person name="Barry K."/>
            <person name="Glavina del Rio T."/>
            <person name="Dalin E."/>
            <person name="Tice H."/>
            <person name="Pitluck S."/>
            <person name="Kiss H."/>
            <person name="Brettin T."/>
            <person name="Bruce D."/>
            <person name="Detter J.C."/>
            <person name="Han C."/>
            <person name="Schmutz J."/>
            <person name="Larimer F."/>
            <person name="Land M."/>
            <person name="Hauser L."/>
            <person name="Kyrpides N."/>
            <person name="Kim E."/>
            <person name="Wawrik B."/>
            <person name="Richardson P."/>
        </authorList>
    </citation>
    <scope>NUCLEOTIDE SEQUENCE [LARGE SCALE GENOMIC DNA]</scope>
    <source>
        <strain evidence="10">DSM 6200 / JCM 39069 / Hxd3</strain>
    </source>
</reference>
<accession>A8ZZR6</accession>
<dbReference type="Gene3D" id="3.40.50.1010">
    <property type="entry name" value="5'-nuclease"/>
    <property type="match status" value="1"/>
</dbReference>
<dbReference type="KEGG" id="dol:Dole_3135"/>
<evidence type="ECO:0000256" key="3">
    <source>
        <dbReference type="ARBA" id="ARBA00022722"/>
    </source>
</evidence>
<keyword evidence="3" id="KW-0540">Nuclease</keyword>
<dbReference type="InterPro" id="IPR002716">
    <property type="entry name" value="PIN_dom"/>
</dbReference>
<dbReference type="CDD" id="cd18741">
    <property type="entry name" value="PIN_VapC4-5_FitB-like"/>
    <property type="match status" value="1"/>
</dbReference>
<dbReference type="GO" id="GO:0016787">
    <property type="term" value="F:hydrolase activity"/>
    <property type="evidence" value="ECO:0007669"/>
    <property type="project" value="UniProtKB-KW"/>
</dbReference>
<evidence type="ECO:0000313" key="10">
    <source>
        <dbReference type="Proteomes" id="UP000008561"/>
    </source>
</evidence>
<protein>
    <submittedName>
        <fullName evidence="9">PilT protein domain protein</fullName>
    </submittedName>
</protein>
<dbReference type="HOGENOM" id="CLU_118482_0_1_7"/>
<dbReference type="InterPro" id="IPR029060">
    <property type="entry name" value="PIN-like_dom_sf"/>
</dbReference>
<evidence type="ECO:0000256" key="4">
    <source>
        <dbReference type="ARBA" id="ARBA00022723"/>
    </source>
</evidence>
<sequence>MKAFIDSDVLIWHLRGERKALNLIRKLRDKEQLDLWTGVMQRAEVIFFMRPNEEEDTLLFLSQFQTAPVDQKIIDKAGELYRKWNPRHGIDINDAILAATTMQTNGRIYTLNVKHYPMPDVIVQQAWKV</sequence>
<comment type="cofactor">
    <cofactor evidence="1">
        <name>Mg(2+)</name>
        <dbReference type="ChEBI" id="CHEBI:18420"/>
    </cofactor>
</comment>
<evidence type="ECO:0000256" key="2">
    <source>
        <dbReference type="ARBA" id="ARBA00022649"/>
    </source>
</evidence>
<dbReference type="Proteomes" id="UP000008561">
    <property type="component" value="Chromosome"/>
</dbReference>
<comment type="similarity">
    <text evidence="7">Belongs to the PINc/VapC protein family.</text>
</comment>
<keyword evidence="2" id="KW-1277">Toxin-antitoxin system</keyword>